<evidence type="ECO:0000256" key="12">
    <source>
        <dbReference type="ARBA" id="ARBA00022884"/>
    </source>
</evidence>
<dbReference type="InterPro" id="IPR015413">
    <property type="entry name" value="Methionyl/Leucyl_tRNA_Synth"/>
</dbReference>
<name>A0A4S4NKX5_9BACT</name>
<evidence type="ECO:0000256" key="6">
    <source>
        <dbReference type="ARBA" id="ARBA00022555"/>
    </source>
</evidence>
<evidence type="ECO:0000256" key="15">
    <source>
        <dbReference type="ARBA" id="ARBA00047364"/>
    </source>
</evidence>
<gene>
    <name evidence="16 18" type="primary">metG</name>
    <name evidence="18" type="ORF">E4021_06765</name>
</gene>
<dbReference type="OrthoDB" id="9810191at2"/>
<dbReference type="CDD" id="cd02800">
    <property type="entry name" value="tRNA_bind_EcMetRS_like"/>
    <property type="match status" value="1"/>
</dbReference>
<proteinExistence type="inferred from homology"/>
<feature type="binding site" evidence="16">
    <location>
        <position position="146"/>
    </location>
    <ligand>
        <name>Zn(2+)</name>
        <dbReference type="ChEBI" id="CHEBI:29105"/>
    </ligand>
</feature>
<keyword evidence="10 16" id="KW-0862">Zinc</keyword>
<dbReference type="Gene3D" id="3.40.50.620">
    <property type="entry name" value="HUPs"/>
    <property type="match status" value="1"/>
</dbReference>
<feature type="short sequence motif" description="'HIGH' region" evidence="16">
    <location>
        <begin position="10"/>
        <end position="20"/>
    </location>
</feature>
<dbReference type="PROSITE" id="PS50886">
    <property type="entry name" value="TRBD"/>
    <property type="match status" value="1"/>
</dbReference>
<evidence type="ECO:0000259" key="17">
    <source>
        <dbReference type="PROSITE" id="PS50886"/>
    </source>
</evidence>
<dbReference type="InterPro" id="IPR004495">
    <property type="entry name" value="Met-tRNA-synth_bsu_C"/>
</dbReference>
<dbReference type="InterPro" id="IPR023458">
    <property type="entry name" value="Met-tRNA_ligase_1"/>
</dbReference>
<dbReference type="InterPro" id="IPR014729">
    <property type="entry name" value="Rossmann-like_a/b/a_fold"/>
</dbReference>
<keyword evidence="7 16" id="KW-0436">Ligase</keyword>
<dbReference type="EC" id="6.1.1.10" evidence="16"/>
<dbReference type="CDD" id="cd00814">
    <property type="entry name" value="MetRS_core"/>
    <property type="match status" value="1"/>
</dbReference>
<keyword evidence="5 16" id="KW-0963">Cytoplasm</keyword>
<evidence type="ECO:0000313" key="19">
    <source>
        <dbReference type="Proteomes" id="UP000308528"/>
    </source>
</evidence>
<evidence type="ECO:0000256" key="4">
    <source>
        <dbReference type="ARBA" id="ARBA00011738"/>
    </source>
</evidence>
<feature type="domain" description="TRNA-binding" evidence="17">
    <location>
        <begin position="612"/>
        <end position="714"/>
    </location>
</feature>
<dbReference type="Pfam" id="PF01588">
    <property type="entry name" value="tRNA_bind"/>
    <property type="match status" value="1"/>
</dbReference>
<dbReference type="InterPro" id="IPR009080">
    <property type="entry name" value="tRNAsynth_Ia_anticodon-bd"/>
</dbReference>
<dbReference type="SUPFAM" id="SSF47323">
    <property type="entry name" value="Anticodon-binding domain of a subclass of class I aminoacyl-tRNA synthetases"/>
    <property type="match status" value="1"/>
</dbReference>
<dbReference type="Gene3D" id="2.20.28.20">
    <property type="entry name" value="Methionyl-tRNA synthetase, Zn-domain"/>
    <property type="match status" value="1"/>
</dbReference>
<evidence type="ECO:0000256" key="1">
    <source>
        <dbReference type="ARBA" id="ARBA00003314"/>
    </source>
</evidence>
<dbReference type="InterPro" id="IPR014758">
    <property type="entry name" value="Met-tRNA_synth"/>
</dbReference>
<dbReference type="NCBIfam" id="TIGR00399">
    <property type="entry name" value="metG_C_term"/>
    <property type="match status" value="1"/>
</dbReference>
<dbReference type="Pfam" id="PF19303">
    <property type="entry name" value="Anticodon_3"/>
    <property type="match status" value="1"/>
</dbReference>
<dbReference type="PANTHER" id="PTHR45765:SF1">
    <property type="entry name" value="METHIONINE--TRNA LIGASE, CYTOPLASMIC"/>
    <property type="match status" value="1"/>
</dbReference>
<evidence type="ECO:0000256" key="13">
    <source>
        <dbReference type="ARBA" id="ARBA00022917"/>
    </source>
</evidence>
<feature type="binding site" evidence="16">
    <location>
        <position position="159"/>
    </location>
    <ligand>
        <name>Zn(2+)</name>
        <dbReference type="ChEBI" id="CHEBI:29105"/>
    </ligand>
</feature>
<dbReference type="InterPro" id="IPR029038">
    <property type="entry name" value="MetRS_Zn"/>
</dbReference>
<keyword evidence="11 16" id="KW-0067">ATP-binding</keyword>
<dbReference type="InterPro" id="IPR041872">
    <property type="entry name" value="Anticodon_Met"/>
</dbReference>
<dbReference type="Pfam" id="PF09334">
    <property type="entry name" value="tRNA-synt_1g"/>
    <property type="match status" value="1"/>
</dbReference>
<dbReference type="GO" id="GO:0005524">
    <property type="term" value="F:ATP binding"/>
    <property type="evidence" value="ECO:0007669"/>
    <property type="project" value="UniProtKB-UniRule"/>
</dbReference>
<evidence type="ECO:0000256" key="10">
    <source>
        <dbReference type="ARBA" id="ARBA00022833"/>
    </source>
</evidence>
<comment type="caution">
    <text evidence="18">The sequence shown here is derived from an EMBL/GenBank/DDBJ whole genome shotgun (WGS) entry which is preliminary data.</text>
</comment>
<dbReference type="Gene3D" id="2.40.50.140">
    <property type="entry name" value="Nucleic acid-binding proteins"/>
    <property type="match status" value="1"/>
</dbReference>
<feature type="short sequence motif" description="'KMSKS' region" evidence="16">
    <location>
        <begin position="340"/>
        <end position="344"/>
    </location>
</feature>
<comment type="subunit">
    <text evidence="4 16">Homodimer.</text>
</comment>
<dbReference type="GO" id="GO:0046872">
    <property type="term" value="F:metal ion binding"/>
    <property type="evidence" value="ECO:0007669"/>
    <property type="project" value="UniProtKB-KW"/>
</dbReference>
<feature type="binding site" evidence="16">
    <location>
        <position position="156"/>
    </location>
    <ligand>
        <name>Zn(2+)</name>
        <dbReference type="ChEBI" id="CHEBI:29105"/>
    </ligand>
</feature>
<accession>A0A4S4NKX5</accession>
<comment type="catalytic activity">
    <reaction evidence="15 16">
        <text>tRNA(Met) + L-methionine + ATP = L-methionyl-tRNA(Met) + AMP + diphosphate</text>
        <dbReference type="Rhea" id="RHEA:13481"/>
        <dbReference type="Rhea" id="RHEA-COMP:9667"/>
        <dbReference type="Rhea" id="RHEA-COMP:9698"/>
        <dbReference type="ChEBI" id="CHEBI:30616"/>
        <dbReference type="ChEBI" id="CHEBI:33019"/>
        <dbReference type="ChEBI" id="CHEBI:57844"/>
        <dbReference type="ChEBI" id="CHEBI:78442"/>
        <dbReference type="ChEBI" id="CHEBI:78530"/>
        <dbReference type="ChEBI" id="CHEBI:456215"/>
        <dbReference type="EC" id="6.1.1.10"/>
    </reaction>
</comment>
<dbReference type="InterPro" id="IPR002547">
    <property type="entry name" value="tRNA-bd_dom"/>
</dbReference>
<feature type="binding site" evidence="16">
    <location>
        <position position="343"/>
    </location>
    <ligand>
        <name>ATP</name>
        <dbReference type="ChEBI" id="CHEBI:30616"/>
    </ligand>
</feature>
<dbReference type="GO" id="GO:0004825">
    <property type="term" value="F:methionine-tRNA ligase activity"/>
    <property type="evidence" value="ECO:0007669"/>
    <property type="project" value="UniProtKB-UniRule"/>
</dbReference>
<dbReference type="InterPro" id="IPR033911">
    <property type="entry name" value="MetRS_core"/>
</dbReference>
<dbReference type="GO" id="GO:0005829">
    <property type="term" value="C:cytosol"/>
    <property type="evidence" value="ECO:0007669"/>
    <property type="project" value="TreeGrafter"/>
</dbReference>
<evidence type="ECO:0000256" key="9">
    <source>
        <dbReference type="ARBA" id="ARBA00022741"/>
    </source>
</evidence>
<evidence type="ECO:0000256" key="5">
    <source>
        <dbReference type="ARBA" id="ARBA00022490"/>
    </source>
</evidence>
<organism evidence="18 19">
    <name type="scientific">Neolewinella litorea</name>
    <dbReference type="NCBI Taxonomy" id="2562452"/>
    <lineage>
        <taxon>Bacteria</taxon>
        <taxon>Pseudomonadati</taxon>
        <taxon>Bacteroidota</taxon>
        <taxon>Saprospiria</taxon>
        <taxon>Saprospirales</taxon>
        <taxon>Lewinellaceae</taxon>
        <taxon>Neolewinella</taxon>
    </lineage>
</organism>
<evidence type="ECO:0000256" key="8">
    <source>
        <dbReference type="ARBA" id="ARBA00022723"/>
    </source>
</evidence>
<evidence type="ECO:0000256" key="7">
    <source>
        <dbReference type="ARBA" id="ARBA00022598"/>
    </source>
</evidence>
<evidence type="ECO:0000256" key="14">
    <source>
        <dbReference type="ARBA" id="ARBA00023146"/>
    </source>
</evidence>
<protein>
    <recommendedName>
        <fullName evidence="16">Methionine--tRNA ligase</fullName>
        <ecNumber evidence="16">6.1.1.10</ecNumber>
    </recommendedName>
    <alternativeName>
        <fullName evidence="16">Methionyl-tRNA synthetase</fullName>
        <shortName evidence="16">MetRS</shortName>
    </alternativeName>
</protein>
<sequence length="714" mass="80167">MPHLLTSALPYANGPLHLGHLAGAYLPADIYARYLRLMGKDVLWVCGSDEHGAAITLRAKKEGITPRDIIDKYHTLNKDSFAALGISFDYYHRTSTPLHHETSQEFFRTLDRKGGEFIIRNTEQFYDPEFKQFLADRYIKGTCPRCGFPDAYGDQCENCGSDLSPNELINPVSTLSGARPELRETKHWYFDLAKHEDFLRTWIQEGTVDGKQVHDPSRWKKHVIGQCMSWLNEGLQPRAITRDLDWGISVPHPEAEGKVLYVWFDAPIGYISSTRQWCLEHGRDWKDYWQNPETELVHFIGKDNIVFHCLIFPAMLRAHGDYVLPKNVPANQFLNFEGDKFSKSRGWGIELHEYVEEFKDFPNGEDALRWALIRNLPEQQDADFTWDGFTEYYDKDLADKLGNFLNRVTVLTHKFFGGKVPATAIWAESQVQVQLAESLGQMATHIEAFRFKDAATTFVELATFGNTYLQEAAPWSLAKTDPDDPRIATVMFDCLQIAAALALTAHPFVPLVSAKVRTVLKQEIVENGDWALARDQLAAGRALIETGHVIGKAGVLFPKIVDRKDDSLQQIIQRQRDKLTAALATRDAAATPESKEITADLPPTKPEITFDDFSKLDLRTATILTAEAIKKSNKLLHLTIDLGGGETRSVVSGIAKHFDPADLPGRAVVVVSNLAPRKMAGVPSEAMILMAEDGEGNLQFVSPPSDFGNGWTVR</sequence>
<reference evidence="18 19" key="1">
    <citation type="submission" date="2019-04" db="EMBL/GenBank/DDBJ databases">
        <title>Lewinella litorea sp. nov., isolated from a marine sand.</title>
        <authorList>
            <person name="Yoon J.-H."/>
        </authorList>
    </citation>
    <scope>NUCLEOTIDE SEQUENCE [LARGE SCALE GENOMIC DNA]</scope>
    <source>
        <strain evidence="18 19">HSMS-39</strain>
    </source>
</reference>
<dbReference type="AlphaFoldDB" id="A0A4S4NKX5"/>
<dbReference type="SUPFAM" id="SSF57770">
    <property type="entry name" value="Methionyl-tRNA synthetase (MetRS), Zn-domain"/>
    <property type="match status" value="1"/>
</dbReference>
<evidence type="ECO:0000256" key="11">
    <source>
        <dbReference type="ARBA" id="ARBA00022840"/>
    </source>
</evidence>
<dbReference type="Proteomes" id="UP000308528">
    <property type="component" value="Unassembled WGS sequence"/>
</dbReference>
<dbReference type="GO" id="GO:0006431">
    <property type="term" value="P:methionyl-tRNA aminoacylation"/>
    <property type="evidence" value="ECO:0007669"/>
    <property type="project" value="UniProtKB-UniRule"/>
</dbReference>
<keyword evidence="6 16" id="KW-0820">tRNA-binding</keyword>
<dbReference type="HAMAP" id="MF_00098">
    <property type="entry name" value="Met_tRNA_synth_type1"/>
    <property type="match status" value="1"/>
</dbReference>
<dbReference type="RefSeq" id="WP_136457690.1">
    <property type="nucleotide sequence ID" value="NZ_SRSF01000002.1"/>
</dbReference>
<evidence type="ECO:0000256" key="16">
    <source>
        <dbReference type="HAMAP-Rule" id="MF_00098"/>
    </source>
</evidence>
<evidence type="ECO:0000256" key="2">
    <source>
        <dbReference type="ARBA" id="ARBA00004496"/>
    </source>
</evidence>
<dbReference type="PRINTS" id="PR01041">
    <property type="entry name" value="TRNASYNTHMET"/>
</dbReference>
<feature type="binding site" evidence="16">
    <location>
        <position position="143"/>
    </location>
    <ligand>
        <name>Zn(2+)</name>
        <dbReference type="ChEBI" id="CHEBI:29105"/>
    </ligand>
</feature>
<comment type="similarity">
    <text evidence="3 16">Belongs to the class-I aminoacyl-tRNA synthetase family. MetG type 1 subfamily.</text>
</comment>
<dbReference type="InterPro" id="IPR001412">
    <property type="entry name" value="aa-tRNA-synth_I_CS"/>
</dbReference>
<comment type="subcellular location">
    <subcellularLocation>
        <location evidence="2 16">Cytoplasm</location>
    </subcellularLocation>
</comment>
<dbReference type="SUPFAM" id="SSF52374">
    <property type="entry name" value="Nucleotidylyl transferase"/>
    <property type="match status" value="1"/>
</dbReference>
<dbReference type="NCBIfam" id="NF001100">
    <property type="entry name" value="PRK00133.1"/>
    <property type="match status" value="1"/>
</dbReference>
<dbReference type="SUPFAM" id="SSF50249">
    <property type="entry name" value="Nucleic acid-binding proteins"/>
    <property type="match status" value="1"/>
</dbReference>
<dbReference type="PANTHER" id="PTHR45765">
    <property type="entry name" value="METHIONINE--TRNA LIGASE"/>
    <property type="match status" value="1"/>
</dbReference>
<keyword evidence="13 16" id="KW-0648">Protein biosynthesis</keyword>
<dbReference type="EMBL" id="SRSF01000002">
    <property type="protein sequence ID" value="THH40432.1"/>
    <property type="molecule type" value="Genomic_DNA"/>
</dbReference>
<dbReference type="CDD" id="cd07957">
    <property type="entry name" value="Anticodon_Ia_Met"/>
    <property type="match status" value="1"/>
</dbReference>
<evidence type="ECO:0000313" key="18">
    <source>
        <dbReference type="EMBL" id="THH40432.1"/>
    </source>
</evidence>
<dbReference type="Gene3D" id="1.10.730.10">
    <property type="entry name" value="Isoleucyl-tRNA Synthetase, Domain 1"/>
    <property type="match status" value="1"/>
</dbReference>
<comment type="function">
    <text evidence="1 16">Is required not only for elongation of protein synthesis but also for the initiation of all mRNA translation through initiator tRNA(fMet) aminoacylation.</text>
</comment>
<keyword evidence="19" id="KW-1185">Reference proteome</keyword>
<keyword evidence="8 16" id="KW-0479">Metal-binding</keyword>
<comment type="cofactor">
    <cofactor evidence="16">
        <name>Zn(2+)</name>
        <dbReference type="ChEBI" id="CHEBI:29105"/>
    </cofactor>
    <text evidence="16">Binds 1 zinc ion per subunit.</text>
</comment>
<evidence type="ECO:0000256" key="3">
    <source>
        <dbReference type="ARBA" id="ARBA00008258"/>
    </source>
</evidence>
<dbReference type="FunFam" id="2.40.50.140:FF:000042">
    <property type="entry name" value="Methionine--tRNA ligase"/>
    <property type="match status" value="1"/>
</dbReference>
<keyword evidence="9 16" id="KW-0547">Nucleotide-binding</keyword>
<keyword evidence="14 16" id="KW-0030">Aminoacyl-tRNA synthetase</keyword>
<dbReference type="PROSITE" id="PS00178">
    <property type="entry name" value="AA_TRNA_LIGASE_I"/>
    <property type="match status" value="1"/>
</dbReference>
<keyword evidence="12 16" id="KW-0694">RNA-binding</keyword>
<dbReference type="FunFam" id="2.20.28.20:FF:000001">
    <property type="entry name" value="Methionine--tRNA ligase"/>
    <property type="match status" value="1"/>
</dbReference>
<dbReference type="InterPro" id="IPR012340">
    <property type="entry name" value="NA-bd_OB-fold"/>
</dbReference>
<dbReference type="NCBIfam" id="TIGR00398">
    <property type="entry name" value="metG"/>
    <property type="match status" value="1"/>
</dbReference>
<dbReference type="GO" id="GO:0000049">
    <property type="term" value="F:tRNA binding"/>
    <property type="evidence" value="ECO:0007669"/>
    <property type="project" value="UniProtKB-UniRule"/>
</dbReference>